<feature type="transmembrane region" description="Helical" evidence="6">
    <location>
        <begin position="45"/>
        <end position="70"/>
    </location>
</feature>
<dbReference type="GO" id="GO:0015171">
    <property type="term" value="F:amino acid transmembrane transporter activity"/>
    <property type="evidence" value="ECO:0007669"/>
    <property type="project" value="TreeGrafter"/>
</dbReference>
<dbReference type="PIRSF" id="PIRSF006324">
    <property type="entry name" value="LeuE"/>
    <property type="match status" value="1"/>
</dbReference>
<keyword evidence="8" id="KW-1185">Reference proteome</keyword>
<evidence type="ECO:0000256" key="4">
    <source>
        <dbReference type="ARBA" id="ARBA00022989"/>
    </source>
</evidence>
<evidence type="ECO:0000256" key="6">
    <source>
        <dbReference type="SAM" id="Phobius"/>
    </source>
</evidence>
<proteinExistence type="predicted"/>
<accession>A0A9X3IKU1</accession>
<name>A0A9X3IKU1_9HYPH</name>
<gene>
    <name evidence="7" type="ORF">OSH07_03030</name>
</gene>
<evidence type="ECO:0000256" key="3">
    <source>
        <dbReference type="ARBA" id="ARBA00022692"/>
    </source>
</evidence>
<feature type="transmembrane region" description="Helical" evidence="6">
    <location>
        <begin position="76"/>
        <end position="96"/>
    </location>
</feature>
<keyword evidence="5 6" id="KW-0472">Membrane</keyword>
<reference evidence="7" key="1">
    <citation type="submission" date="2022-11" db="EMBL/GenBank/DDBJ databases">
        <title>Biodiversity and phylogenetic relationships of bacteria.</title>
        <authorList>
            <person name="Machado R.A.R."/>
            <person name="Bhat A."/>
            <person name="Loulou A."/>
            <person name="Kallel S."/>
        </authorList>
    </citation>
    <scope>NUCLEOTIDE SEQUENCE</scope>
    <source>
        <strain evidence="7">K-TC2</strain>
    </source>
</reference>
<comment type="caution">
    <text evidence="7">The sequence shown here is derived from an EMBL/GenBank/DDBJ whole genome shotgun (WGS) entry which is preliminary data.</text>
</comment>
<feature type="transmembrane region" description="Helical" evidence="6">
    <location>
        <begin position="116"/>
        <end position="141"/>
    </location>
</feature>
<dbReference type="PANTHER" id="PTHR30086:SF20">
    <property type="entry name" value="ARGININE EXPORTER PROTEIN ARGO-RELATED"/>
    <property type="match status" value="1"/>
</dbReference>
<organism evidence="7 8">
    <name type="scientific">Kaistia nematophila</name>
    <dbReference type="NCBI Taxonomy" id="2994654"/>
    <lineage>
        <taxon>Bacteria</taxon>
        <taxon>Pseudomonadati</taxon>
        <taxon>Pseudomonadota</taxon>
        <taxon>Alphaproteobacteria</taxon>
        <taxon>Hyphomicrobiales</taxon>
        <taxon>Kaistiaceae</taxon>
        <taxon>Kaistia</taxon>
    </lineage>
</organism>
<dbReference type="AlphaFoldDB" id="A0A9X3IKU1"/>
<feature type="transmembrane region" description="Helical" evidence="6">
    <location>
        <begin position="12"/>
        <end position="33"/>
    </location>
</feature>
<sequence length="213" mass="22143">MLTFLPSLSVFLAYLAAVIALTLTPGPDMTLFLGKAIGQSRMAGVAAFAGASTGLVVHTVLVAVGLSALLAASTTAFTILKVVGAGYLVYLAFQAIRHGSALSVGGKGSSDPIGKVYLKGLMVNLLNPKIIVFFVTFLPQFVTPTDPHAAGKLLFLGLMFVVVATPISIAMIWSAGSLASFLKRSPRATRAVDWLFASVMGAFAVRLILAQGK</sequence>
<evidence type="ECO:0000256" key="2">
    <source>
        <dbReference type="ARBA" id="ARBA00022475"/>
    </source>
</evidence>
<protein>
    <submittedName>
        <fullName evidence="7">LysE family translocator</fullName>
    </submittedName>
</protein>
<keyword evidence="3 6" id="KW-0812">Transmembrane</keyword>
<dbReference type="Pfam" id="PF01810">
    <property type="entry name" value="LysE"/>
    <property type="match status" value="1"/>
</dbReference>
<keyword evidence="4 6" id="KW-1133">Transmembrane helix</keyword>
<evidence type="ECO:0000256" key="1">
    <source>
        <dbReference type="ARBA" id="ARBA00004651"/>
    </source>
</evidence>
<keyword evidence="2" id="KW-1003">Cell membrane</keyword>
<dbReference type="InterPro" id="IPR001123">
    <property type="entry name" value="LeuE-type"/>
</dbReference>
<feature type="transmembrane region" description="Helical" evidence="6">
    <location>
        <begin position="153"/>
        <end position="179"/>
    </location>
</feature>
<evidence type="ECO:0000313" key="7">
    <source>
        <dbReference type="EMBL" id="MCX5568160.1"/>
    </source>
</evidence>
<evidence type="ECO:0000313" key="8">
    <source>
        <dbReference type="Proteomes" id="UP001144805"/>
    </source>
</evidence>
<dbReference type="EMBL" id="JAPKNK010000001">
    <property type="protein sequence ID" value="MCX5568160.1"/>
    <property type="molecule type" value="Genomic_DNA"/>
</dbReference>
<comment type="subcellular location">
    <subcellularLocation>
        <location evidence="1">Cell membrane</location>
        <topology evidence="1">Multi-pass membrane protein</topology>
    </subcellularLocation>
</comment>
<dbReference type="PANTHER" id="PTHR30086">
    <property type="entry name" value="ARGININE EXPORTER PROTEIN ARGO"/>
    <property type="match status" value="1"/>
</dbReference>
<dbReference type="Proteomes" id="UP001144805">
    <property type="component" value="Unassembled WGS sequence"/>
</dbReference>
<dbReference type="RefSeq" id="WP_266337117.1">
    <property type="nucleotide sequence ID" value="NZ_JAPKNK010000001.1"/>
</dbReference>
<feature type="transmembrane region" description="Helical" evidence="6">
    <location>
        <begin position="191"/>
        <end position="209"/>
    </location>
</feature>
<dbReference type="GO" id="GO:0005886">
    <property type="term" value="C:plasma membrane"/>
    <property type="evidence" value="ECO:0007669"/>
    <property type="project" value="UniProtKB-SubCell"/>
</dbReference>
<evidence type="ECO:0000256" key="5">
    <source>
        <dbReference type="ARBA" id="ARBA00023136"/>
    </source>
</evidence>